<feature type="region of interest" description="Disordered" evidence="10">
    <location>
        <begin position="872"/>
        <end position="894"/>
    </location>
</feature>
<organism evidence="13 14">
    <name type="scientific">Salegentibacter salinarum</name>
    <dbReference type="NCBI Taxonomy" id="447422"/>
    <lineage>
        <taxon>Bacteria</taxon>
        <taxon>Pseudomonadati</taxon>
        <taxon>Bacteroidota</taxon>
        <taxon>Flavobacteriia</taxon>
        <taxon>Flavobacteriales</taxon>
        <taxon>Flavobacteriaceae</taxon>
        <taxon>Salegentibacter</taxon>
    </lineage>
</organism>
<comment type="caution">
    <text evidence="13">The sequence shown here is derived from an EMBL/GenBank/DDBJ whole genome shotgun (WGS) entry which is preliminary data.</text>
</comment>
<dbReference type="Gene3D" id="2.40.170.20">
    <property type="entry name" value="TonB-dependent receptor, beta-barrel domain"/>
    <property type="match status" value="1"/>
</dbReference>
<keyword evidence="2 8" id="KW-0813">Transport</keyword>
<dbReference type="Pfam" id="PF00593">
    <property type="entry name" value="TonB_dep_Rec_b-barrel"/>
    <property type="match status" value="1"/>
</dbReference>
<dbReference type="Proteomes" id="UP000232673">
    <property type="component" value="Unassembled WGS sequence"/>
</dbReference>
<keyword evidence="7 8" id="KW-0998">Cell outer membrane</keyword>
<feature type="domain" description="TonB-dependent receptor plug" evidence="12">
    <location>
        <begin position="109"/>
        <end position="215"/>
    </location>
</feature>
<dbReference type="InterPro" id="IPR036942">
    <property type="entry name" value="Beta-barrel_TonB_sf"/>
</dbReference>
<dbReference type="EMBL" id="LKTS01000046">
    <property type="protein sequence ID" value="PKD16424.1"/>
    <property type="molecule type" value="Genomic_DNA"/>
</dbReference>
<dbReference type="FunFam" id="2.170.130.10:FF:000008">
    <property type="entry name" value="SusC/RagA family TonB-linked outer membrane protein"/>
    <property type="match status" value="1"/>
</dbReference>
<evidence type="ECO:0000313" key="14">
    <source>
        <dbReference type="Proteomes" id="UP000232673"/>
    </source>
</evidence>
<dbReference type="Gene3D" id="2.170.130.10">
    <property type="entry name" value="TonB-dependent receptor, plug domain"/>
    <property type="match status" value="1"/>
</dbReference>
<dbReference type="STRING" id="447422.SAMN05660903_01784"/>
<reference evidence="13 14" key="1">
    <citation type="submission" date="2015-10" db="EMBL/GenBank/DDBJ databases">
        <title>Draft genome sequence of Salegentibacter salinarum KCTC 12975.</title>
        <authorList>
            <person name="Lin W."/>
            <person name="Zheng Q."/>
        </authorList>
    </citation>
    <scope>NUCLEOTIDE SEQUENCE [LARGE SCALE GENOMIC DNA]</scope>
    <source>
        <strain evidence="13 14">KCTC 12975</strain>
    </source>
</reference>
<dbReference type="AlphaFoldDB" id="A0A2N0TNY5"/>
<comment type="subcellular location">
    <subcellularLocation>
        <location evidence="1 8">Cell outer membrane</location>
        <topology evidence="1 8">Multi-pass membrane protein</topology>
    </subcellularLocation>
</comment>
<dbReference type="Gene3D" id="2.60.40.1120">
    <property type="entry name" value="Carboxypeptidase-like, regulatory domain"/>
    <property type="match status" value="1"/>
</dbReference>
<evidence type="ECO:0000259" key="12">
    <source>
        <dbReference type="Pfam" id="PF07715"/>
    </source>
</evidence>
<dbReference type="PROSITE" id="PS52016">
    <property type="entry name" value="TONB_DEPENDENT_REC_3"/>
    <property type="match status" value="1"/>
</dbReference>
<evidence type="ECO:0000256" key="4">
    <source>
        <dbReference type="ARBA" id="ARBA00022692"/>
    </source>
</evidence>
<accession>A0A2N0TNY5</accession>
<evidence type="ECO:0000256" key="5">
    <source>
        <dbReference type="ARBA" id="ARBA00023077"/>
    </source>
</evidence>
<dbReference type="GO" id="GO:0009279">
    <property type="term" value="C:cell outer membrane"/>
    <property type="evidence" value="ECO:0007669"/>
    <property type="project" value="UniProtKB-SubCell"/>
</dbReference>
<evidence type="ECO:0000256" key="2">
    <source>
        <dbReference type="ARBA" id="ARBA00022448"/>
    </source>
</evidence>
<keyword evidence="5 9" id="KW-0798">TonB box</keyword>
<evidence type="ECO:0000256" key="8">
    <source>
        <dbReference type="PROSITE-ProRule" id="PRU01360"/>
    </source>
</evidence>
<keyword evidence="14" id="KW-1185">Reference proteome</keyword>
<evidence type="ECO:0000256" key="7">
    <source>
        <dbReference type="ARBA" id="ARBA00023237"/>
    </source>
</evidence>
<feature type="domain" description="TonB-dependent receptor-like beta-barrel" evidence="11">
    <location>
        <begin position="389"/>
        <end position="946"/>
    </location>
</feature>
<evidence type="ECO:0000256" key="9">
    <source>
        <dbReference type="RuleBase" id="RU003357"/>
    </source>
</evidence>
<dbReference type="InterPro" id="IPR000531">
    <property type="entry name" value="Beta-barrel_TonB"/>
</dbReference>
<evidence type="ECO:0000256" key="10">
    <source>
        <dbReference type="SAM" id="MobiDB-lite"/>
    </source>
</evidence>
<evidence type="ECO:0000256" key="3">
    <source>
        <dbReference type="ARBA" id="ARBA00022452"/>
    </source>
</evidence>
<dbReference type="FunFam" id="2.60.40.1120:FF:000003">
    <property type="entry name" value="Outer membrane protein Omp121"/>
    <property type="match status" value="1"/>
</dbReference>
<dbReference type="Pfam" id="PF07715">
    <property type="entry name" value="Plug"/>
    <property type="match status" value="1"/>
</dbReference>
<dbReference type="InterPro" id="IPR023996">
    <property type="entry name" value="TonB-dep_OMP_SusC/RagA"/>
</dbReference>
<keyword evidence="3 8" id="KW-1134">Transmembrane beta strand</keyword>
<keyword evidence="4 8" id="KW-0812">Transmembrane</keyword>
<proteinExistence type="inferred from homology"/>
<dbReference type="InterPro" id="IPR023997">
    <property type="entry name" value="TonB-dep_OMP_SusC/RagA_CS"/>
</dbReference>
<dbReference type="NCBIfam" id="TIGR04057">
    <property type="entry name" value="SusC_RagA_signa"/>
    <property type="match status" value="1"/>
</dbReference>
<dbReference type="SUPFAM" id="SSF49464">
    <property type="entry name" value="Carboxypeptidase regulatory domain-like"/>
    <property type="match status" value="1"/>
</dbReference>
<dbReference type="InterPro" id="IPR037066">
    <property type="entry name" value="Plug_dom_sf"/>
</dbReference>
<gene>
    <name evidence="13" type="ORF">APR41_08745</name>
</gene>
<evidence type="ECO:0000256" key="6">
    <source>
        <dbReference type="ARBA" id="ARBA00023136"/>
    </source>
</evidence>
<dbReference type="SUPFAM" id="SSF56935">
    <property type="entry name" value="Porins"/>
    <property type="match status" value="1"/>
</dbReference>
<dbReference type="InterPro" id="IPR008969">
    <property type="entry name" value="CarboxyPept-like_regulatory"/>
</dbReference>
<dbReference type="InterPro" id="IPR012910">
    <property type="entry name" value="Plug_dom"/>
</dbReference>
<dbReference type="Pfam" id="PF13715">
    <property type="entry name" value="CarbopepD_reg_2"/>
    <property type="match status" value="1"/>
</dbReference>
<evidence type="ECO:0000256" key="1">
    <source>
        <dbReference type="ARBA" id="ARBA00004571"/>
    </source>
</evidence>
<evidence type="ECO:0000313" key="13">
    <source>
        <dbReference type="EMBL" id="PKD16424.1"/>
    </source>
</evidence>
<evidence type="ECO:0000259" key="11">
    <source>
        <dbReference type="Pfam" id="PF00593"/>
    </source>
</evidence>
<keyword evidence="6 8" id="KW-0472">Membrane</keyword>
<comment type="similarity">
    <text evidence="8 9">Belongs to the TonB-dependent receptor family.</text>
</comment>
<protein>
    <submittedName>
        <fullName evidence="13">SusC/RagA family TonB-linked outer membrane protein</fullName>
    </submittedName>
</protein>
<sequence length="979" mass="108591">MLLLLFPLGSLIAQEGITITGVVTDGESQTPLPGVSVVEKGTNNGTATDFDGNYSLELSNANAVLQVSFMGYETQEIEVGGQTEIDITLSPDMGGLDEVVVIGYGTMKKSNVTGSIVSVDQQELTQVPSTNVMESLQGKLPGVDITRSSGQAGAGINIAVRGNRSLTASNSPLFIVDGIQYSNIQDLNPNDIESMEVLKDAASTAIYGSRGANGVIIITTKQGRQGETRVTFNAYAGVSEVTNYPEVQTPMEYANLRREARRATGDWNSPEDDPSIFNDWELDAVNNNGGTVWPDLFLSKGAQQDYQAGVSTATENSRFYVSLNYFNEQGNQRMDELNRYSLRANIDHDINDKITIGTQNQVTYYDQNFHRDPMNIANKINPLLTPYDDEGNVEFQPNNWKDVNPLIDEEPGHYENNNRTTRVFTSAYFDYDILEDLNFRTNLGVTLQNSRTGIYRASETVDRAGQASEAVYQTGNDVGINWENIINYDTEFGGGDHSLTLTGIQSYLSGQNEAQSARGRNQLLDYQLFHSLGNASEQLAIQSNYEETSLLSFTGRVHYSYKDKYIFMATGRGDGASQLSDGNKWAFFPSISGAWRLIEEDFMADTETFTDLKIRASYGVAGNAAVQAYSTQSLLNRIPFGFNEEPAIGYTFGSRIGNTNLGWEISKTYNIGVDFGLLRNRITGTIDVYDTRTDDLLMDRFLPPTSGVRSITENIGATRNRGIEISLNTTPVQQGIVEWNVGLNWFRNKEEIVELATGSNDIANGWFIGEPTQAFYDYEKDGIWQLGQEAEAESYGQEPGEIRVVDQNNDGEIDSNNDRIVLGSPRPDWSGNLTSDLTVGNFDLNIQVFARVGQMMEYEFYDIYDPSGNENSHRHDYWTPENPTNAYPRPNAGRTQGSTQYYSSILYEDASFLKLRNVTLGYTIPKSFLDRVGISKLRVYATGRNLWVKSEVDNYDPERGGAMSNPIPRLLVGGINLEL</sequence>
<dbReference type="InterPro" id="IPR039426">
    <property type="entry name" value="TonB-dep_rcpt-like"/>
</dbReference>
<name>A0A2N0TNY5_9FLAO</name>
<dbReference type="NCBIfam" id="TIGR04056">
    <property type="entry name" value="OMP_RagA_SusC"/>
    <property type="match status" value="1"/>
</dbReference>